<gene>
    <name evidence="6" type="ORF">KHU32_02625</name>
</gene>
<dbReference type="SUPFAM" id="SSF46689">
    <property type="entry name" value="Homeodomain-like"/>
    <property type="match status" value="1"/>
</dbReference>
<evidence type="ECO:0000256" key="2">
    <source>
        <dbReference type="ARBA" id="ARBA00023125"/>
    </source>
</evidence>
<accession>A0ABS5Q867</accession>
<dbReference type="InterPro" id="IPR041479">
    <property type="entry name" value="TetR_CgmR_C"/>
</dbReference>
<dbReference type="PANTHER" id="PTHR30055:SF234">
    <property type="entry name" value="HTH-TYPE TRANSCRIPTIONAL REGULATOR BETI"/>
    <property type="match status" value="1"/>
</dbReference>
<dbReference type="SUPFAM" id="SSF48498">
    <property type="entry name" value="Tetracyclin repressor-like, C-terminal domain"/>
    <property type="match status" value="1"/>
</dbReference>
<dbReference type="Gene3D" id="1.10.357.10">
    <property type="entry name" value="Tetracycline Repressor, domain 2"/>
    <property type="match status" value="1"/>
</dbReference>
<proteinExistence type="predicted"/>
<dbReference type="InterPro" id="IPR001647">
    <property type="entry name" value="HTH_TetR"/>
</dbReference>
<dbReference type="Pfam" id="PF17937">
    <property type="entry name" value="TetR_C_28"/>
    <property type="match status" value="1"/>
</dbReference>
<feature type="domain" description="HTH tetR-type" evidence="5">
    <location>
        <begin position="15"/>
        <end position="75"/>
    </location>
</feature>
<evidence type="ECO:0000256" key="1">
    <source>
        <dbReference type="ARBA" id="ARBA00023015"/>
    </source>
</evidence>
<dbReference type="InterPro" id="IPR050109">
    <property type="entry name" value="HTH-type_TetR-like_transc_reg"/>
</dbReference>
<name>A0ABS5Q867_9PROT</name>
<dbReference type="Pfam" id="PF00440">
    <property type="entry name" value="TetR_N"/>
    <property type="match status" value="1"/>
</dbReference>
<evidence type="ECO:0000256" key="4">
    <source>
        <dbReference type="PROSITE-ProRule" id="PRU00335"/>
    </source>
</evidence>
<organism evidence="6 7">
    <name type="scientific">Roseococcus pinisoli</name>
    <dbReference type="NCBI Taxonomy" id="2835040"/>
    <lineage>
        <taxon>Bacteria</taxon>
        <taxon>Pseudomonadati</taxon>
        <taxon>Pseudomonadota</taxon>
        <taxon>Alphaproteobacteria</taxon>
        <taxon>Acetobacterales</taxon>
        <taxon>Roseomonadaceae</taxon>
        <taxon>Roseococcus</taxon>
    </lineage>
</organism>
<sequence>MVDANPPAASRPPATDARTRILDAVEVIVQARGVAALTLDAAAREAGVSKGGLLYHFGSKEALLVGLLARLATCIETEFHEDLARQPPGRGRTTRAMLARTFDHPETVSELHQRAAAIFLAAFHHDPALLDPIREVFARIREKLSEDGLRPGHALAVMAACDGFFMSRIFGMYELDGEEQRAFRTALTSLLESGT</sequence>
<dbReference type="PANTHER" id="PTHR30055">
    <property type="entry name" value="HTH-TYPE TRANSCRIPTIONAL REGULATOR RUTR"/>
    <property type="match status" value="1"/>
</dbReference>
<evidence type="ECO:0000256" key="3">
    <source>
        <dbReference type="ARBA" id="ARBA00023163"/>
    </source>
</evidence>
<comment type="caution">
    <text evidence="6">The sequence shown here is derived from an EMBL/GenBank/DDBJ whole genome shotgun (WGS) entry which is preliminary data.</text>
</comment>
<protein>
    <submittedName>
        <fullName evidence="6">TetR family transcriptional regulator</fullName>
    </submittedName>
</protein>
<keyword evidence="2 4" id="KW-0238">DNA-binding</keyword>
<keyword evidence="3" id="KW-0804">Transcription</keyword>
<dbReference type="PROSITE" id="PS50977">
    <property type="entry name" value="HTH_TETR_2"/>
    <property type="match status" value="1"/>
</dbReference>
<reference evidence="6 7" key="1">
    <citation type="submission" date="2021-05" db="EMBL/GenBank/DDBJ databases">
        <title>Roseococcus sp. XZZS9, whole genome shotgun sequencing project.</title>
        <authorList>
            <person name="Zhao G."/>
            <person name="Shen L."/>
        </authorList>
    </citation>
    <scope>NUCLEOTIDE SEQUENCE [LARGE SCALE GENOMIC DNA]</scope>
    <source>
        <strain evidence="6 7">XZZS9</strain>
    </source>
</reference>
<keyword evidence="7" id="KW-1185">Reference proteome</keyword>
<evidence type="ECO:0000313" key="7">
    <source>
        <dbReference type="Proteomes" id="UP000766336"/>
    </source>
</evidence>
<evidence type="ECO:0000313" key="6">
    <source>
        <dbReference type="EMBL" id="MBS7809815.1"/>
    </source>
</evidence>
<dbReference type="RefSeq" id="WP_213668478.1">
    <property type="nucleotide sequence ID" value="NZ_JAHCDA010000001.1"/>
</dbReference>
<dbReference type="InterPro" id="IPR036271">
    <property type="entry name" value="Tet_transcr_reg_TetR-rel_C_sf"/>
</dbReference>
<dbReference type="InterPro" id="IPR009057">
    <property type="entry name" value="Homeodomain-like_sf"/>
</dbReference>
<feature type="DNA-binding region" description="H-T-H motif" evidence="4">
    <location>
        <begin position="38"/>
        <end position="57"/>
    </location>
</feature>
<dbReference type="PRINTS" id="PR00455">
    <property type="entry name" value="HTHTETR"/>
</dbReference>
<evidence type="ECO:0000259" key="5">
    <source>
        <dbReference type="PROSITE" id="PS50977"/>
    </source>
</evidence>
<dbReference type="Proteomes" id="UP000766336">
    <property type="component" value="Unassembled WGS sequence"/>
</dbReference>
<dbReference type="EMBL" id="JAHCDA010000001">
    <property type="protein sequence ID" value="MBS7809815.1"/>
    <property type="molecule type" value="Genomic_DNA"/>
</dbReference>
<keyword evidence="1" id="KW-0805">Transcription regulation</keyword>